<name>A0ACC1WWL0_MELAZ</name>
<dbReference type="EMBL" id="CM051406">
    <property type="protein sequence ID" value="KAJ4703304.1"/>
    <property type="molecule type" value="Genomic_DNA"/>
</dbReference>
<accession>A0ACC1WWL0</accession>
<organism evidence="1 2">
    <name type="scientific">Melia azedarach</name>
    <name type="common">Chinaberry tree</name>
    <dbReference type="NCBI Taxonomy" id="155640"/>
    <lineage>
        <taxon>Eukaryota</taxon>
        <taxon>Viridiplantae</taxon>
        <taxon>Streptophyta</taxon>
        <taxon>Embryophyta</taxon>
        <taxon>Tracheophyta</taxon>
        <taxon>Spermatophyta</taxon>
        <taxon>Magnoliopsida</taxon>
        <taxon>eudicotyledons</taxon>
        <taxon>Gunneridae</taxon>
        <taxon>Pentapetalae</taxon>
        <taxon>rosids</taxon>
        <taxon>malvids</taxon>
        <taxon>Sapindales</taxon>
        <taxon>Meliaceae</taxon>
        <taxon>Melia</taxon>
    </lineage>
</organism>
<comment type="caution">
    <text evidence="1">The sequence shown here is derived from an EMBL/GenBank/DDBJ whole genome shotgun (WGS) entry which is preliminary data.</text>
</comment>
<dbReference type="Proteomes" id="UP001164539">
    <property type="component" value="Chromosome 13"/>
</dbReference>
<protein>
    <submittedName>
        <fullName evidence="1">Transcription factor like</fullName>
    </submittedName>
</protein>
<evidence type="ECO:0000313" key="2">
    <source>
        <dbReference type="Proteomes" id="UP001164539"/>
    </source>
</evidence>
<sequence length="201" mass="22979">MEYVGSASAEAFITQTRRRRVYDENREFKSKNLDAERRRRQKLSDRLLTLRSLVPIITNMNKATIVEDAITYIEKLQSTVKALSDKILELESSLELEEAGMPRIIEIDAAEEMKKHGIEEDVEVTNIDGSKLWIRIIFANKRGRITKFLEAMASHGFELSDTNVTTSKGATLISSCVKGVYSYKLEVEQMRELLQEIITSM</sequence>
<evidence type="ECO:0000313" key="1">
    <source>
        <dbReference type="EMBL" id="KAJ4703304.1"/>
    </source>
</evidence>
<proteinExistence type="predicted"/>
<gene>
    <name evidence="1" type="ORF">OWV82_023230</name>
</gene>
<reference evidence="1 2" key="1">
    <citation type="journal article" date="2023" name="Science">
        <title>Complex scaffold remodeling in plant triterpene biosynthesis.</title>
        <authorList>
            <person name="De La Pena R."/>
            <person name="Hodgson H."/>
            <person name="Liu J.C."/>
            <person name="Stephenson M.J."/>
            <person name="Martin A.C."/>
            <person name="Owen C."/>
            <person name="Harkess A."/>
            <person name="Leebens-Mack J."/>
            <person name="Jimenez L.E."/>
            <person name="Osbourn A."/>
            <person name="Sattely E.S."/>
        </authorList>
    </citation>
    <scope>NUCLEOTIDE SEQUENCE [LARGE SCALE GENOMIC DNA]</scope>
    <source>
        <strain evidence="2">cv. JPN11</strain>
        <tissue evidence="1">Leaf</tissue>
    </source>
</reference>
<keyword evidence="2" id="KW-1185">Reference proteome</keyword>